<feature type="compositionally biased region" description="Polar residues" evidence="1">
    <location>
        <begin position="1"/>
        <end position="10"/>
    </location>
</feature>
<sequence length="89" mass="9962">PAGTPVQSHTNKTKKHTIENTNNQTTNQPNWPVRIRREQKISGGKVFLPPASALGNEYKVTALDAWRQTKMPKSKGSHKNLLTIRHLPA</sequence>
<feature type="compositionally biased region" description="Low complexity" evidence="1">
    <location>
        <begin position="20"/>
        <end position="30"/>
    </location>
</feature>
<reference evidence="2 3" key="1">
    <citation type="submission" date="2017-09" db="EMBL/GenBank/DDBJ databases">
        <title>Bacterial strain isolated from the female urinary microbiota.</title>
        <authorList>
            <person name="Thomas-White K."/>
            <person name="Kumar N."/>
            <person name="Forster S."/>
            <person name="Putonti C."/>
            <person name="Lawley T."/>
            <person name="Wolfe A.J."/>
        </authorList>
    </citation>
    <scope>NUCLEOTIDE SEQUENCE [LARGE SCALE GENOMIC DNA]</scope>
    <source>
        <strain evidence="2 3">UMB0744</strain>
    </source>
</reference>
<dbReference type="RefSeq" id="WP_219715502.1">
    <property type="nucleotide sequence ID" value="NZ_PNGC01000004.1"/>
</dbReference>
<evidence type="ECO:0000313" key="3">
    <source>
        <dbReference type="Proteomes" id="UP000243201"/>
    </source>
</evidence>
<evidence type="ECO:0000313" key="2">
    <source>
        <dbReference type="EMBL" id="PMB88787.1"/>
    </source>
</evidence>
<gene>
    <name evidence="2" type="ORF">CJ240_08865</name>
</gene>
<dbReference type="EMBL" id="PNGC01000004">
    <property type="protein sequence ID" value="PMB88787.1"/>
    <property type="molecule type" value="Genomic_DNA"/>
</dbReference>
<evidence type="ECO:0000256" key="1">
    <source>
        <dbReference type="SAM" id="MobiDB-lite"/>
    </source>
</evidence>
<name>A0ABX4UMF9_9ACTO</name>
<comment type="caution">
    <text evidence="2">The sequence shown here is derived from an EMBL/GenBank/DDBJ whole genome shotgun (WGS) entry which is preliminary data.</text>
</comment>
<accession>A0ABX4UMF9</accession>
<keyword evidence="3" id="KW-1185">Reference proteome</keyword>
<feature type="region of interest" description="Disordered" evidence="1">
    <location>
        <begin position="1"/>
        <end position="30"/>
    </location>
</feature>
<dbReference type="Proteomes" id="UP000243201">
    <property type="component" value="Unassembled WGS sequence"/>
</dbReference>
<proteinExistence type="predicted"/>
<protein>
    <submittedName>
        <fullName evidence="2">Uncharacterized protein</fullName>
    </submittedName>
</protein>
<organism evidence="2 3">
    <name type="scientific">Varibaculum cambriense</name>
    <dbReference type="NCBI Taxonomy" id="184870"/>
    <lineage>
        <taxon>Bacteria</taxon>
        <taxon>Bacillati</taxon>
        <taxon>Actinomycetota</taxon>
        <taxon>Actinomycetes</taxon>
        <taxon>Actinomycetales</taxon>
        <taxon>Actinomycetaceae</taxon>
        <taxon>Varibaculum</taxon>
    </lineage>
</organism>
<feature type="non-terminal residue" evidence="2">
    <location>
        <position position="1"/>
    </location>
</feature>